<keyword evidence="1" id="KW-0812">Transmembrane</keyword>
<comment type="caution">
    <text evidence="2">The sequence shown here is derived from an EMBL/GenBank/DDBJ whole genome shotgun (WGS) entry which is preliminary data.</text>
</comment>
<dbReference type="OrthoDB" id="9156634at2"/>
<dbReference type="Proteomes" id="UP000292781">
    <property type="component" value="Unassembled WGS sequence"/>
</dbReference>
<keyword evidence="1" id="KW-1133">Transmembrane helix</keyword>
<keyword evidence="1" id="KW-0472">Membrane</keyword>
<evidence type="ECO:0000256" key="1">
    <source>
        <dbReference type="SAM" id="Phobius"/>
    </source>
</evidence>
<dbReference type="EMBL" id="SJFN01000042">
    <property type="protein sequence ID" value="TBW33567.1"/>
    <property type="molecule type" value="Genomic_DNA"/>
</dbReference>
<protein>
    <submittedName>
        <fullName evidence="2">Uncharacterized protein</fullName>
    </submittedName>
</protein>
<dbReference type="AlphaFoldDB" id="A0A4Q9VGF9"/>
<evidence type="ECO:0000313" key="3">
    <source>
        <dbReference type="Proteomes" id="UP000292781"/>
    </source>
</evidence>
<organism evidence="2 3">
    <name type="scientific">Siculibacillus lacustris</name>
    <dbReference type="NCBI Taxonomy" id="1549641"/>
    <lineage>
        <taxon>Bacteria</taxon>
        <taxon>Pseudomonadati</taxon>
        <taxon>Pseudomonadota</taxon>
        <taxon>Alphaproteobacteria</taxon>
        <taxon>Hyphomicrobiales</taxon>
        <taxon>Ancalomicrobiaceae</taxon>
        <taxon>Siculibacillus</taxon>
    </lineage>
</organism>
<keyword evidence="3" id="KW-1185">Reference proteome</keyword>
<reference evidence="2 3" key="1">
    <citation type="submission" date="2019-02" db="EMBL/GenBank/DDBJ databases">
        <title>Siculibacillus lacustris gen. nov., sp. nov., a new rosette-forming bacterium isolated from a freshwater crater lake (Lake St. Ana, Romania).</title>
        <authorList>
            <person name="Felfoldi T."/>
            <person name="Marton Z."/>
            <person name="Szabo A."/>
            <person name="Mentes A."/>
            <person name="Boka K."/>
            <person name="Marialigeti K."/>
            <person name="Mathe I."/>
            <person name="Koncz M."/>
            <person name="Schumann P."/>
            <person name="Toth E."/>
        </authorList>
    </citation>
    <scope>NUCLEOTIDE SEQUENCE [LARGE SCALE GENOMIC DNA]</scope>
    <source>
        <strain evidence="2 3">SA-279</strain>
    </source>
</reference>
<gene>
    <name evidence="2" type="ORF">EYW49_19995</name>
</gene>
<sequence length="118" mass="12249">MNLELVTDGLAVIGAGTCLYWAIRAIGSALGWIERSEIARQAAESAAAPVPPARPAAAARKPVAAPTFGIPAAHVAAIAAAVAVIAEGHKVVFIEDSNIGHAWASEGRWMHQTSHRTH</sequence>
<proteinExistence type="predicted"/>
<name>A0A4Q9VGF9_9HYPH</name>
<dbReference type="RefSeq" id="WP_131311402.1">
    <property type="nucleotide sequence ID" value="NZ_SJFN01000042.1"/>
</dbReference>
<feature type="transmembrane region" description="Helical" evidence="1">
    <location>
        <begin position="12"/>
        <end position="33"/>
    </location>
</feature>
<accession>A0A4Q9VGF9</accession>
<evidence type="ECO:0000313" key="2">
    <source>
        <dbReference type="EMBL" id="TBW33567.1"/>
    </source>
</evidence>